<gene>
    <name evidence="9" type="ORF">A1O9_08149</name>
</gene>
<dbReference type="VEuPathDB" id="FungiDB:A1O9_08149"/>
<feature type="domain" description="Pyridine nucleotide-disulphide oxidoreductase dimerisation" evidence="7">
    <location>
        <begin position="361"/>
        <end position="469"/>
    </location>
</feature>
<sequence length="476" mass="51065">MSSPTTNHYDAIVIGSGQAGGPLAQAYAKAGRKTALIESTHVGGTCVNEGCTPTKTMVASARIAHLACRAQSYGVQFKKSSLIMNIETVRKRKRDIVDSFRGGGENRIKATEGLDLIMGKAKFTGPTTIEVAINGSNDKIVLTADEIFINTGCSPAQLDTKNAETVPAILNSTTVMELGEVPRHIAVVGGGYVGIEFGQMLKRFGAKVSIIQRADRLLPREDPDVSEAVKQILVDGGIDVYTSTQTTDIGNVTLGQIVMSLKLGDGSIKSLLLSHVLSAAGRVPNTPDLGLEAAGIEVDKHGFVKIDEHLQTTNPQVYALGDVKGGPQFTHISYDDMRVVRHNQLTHANSGEKASIQNRLVPYTVFMDPQLGRVGLTETDARKQFPEKNIKVAKMPMAYVARALETDETKGFMKAVVDADTKEILGFACLGIEGGEIMSMVQLAMMGGLTYDELEGGIFAHPCLSESLNNLWGFLE</sequence>
<dbReference type="PRINTS" id="PR00411">
    <property type="entry name" value="PNDRDTASEI"/>
</dbReference>
<proteinExistence type="inferred from homology"/>
<dbReference type="Pfam" id="PF07992">
    <property type="entry name" value="Pyr_redox_2"/>
    <property type="match status" value="1"/>
</dbReference>
<accession>A0A072P5N5</accession>
<name>A0A072P5N5_9EURO</name>
<keyword evidence="5" id="KW-0520">NAD</keyword>
<dbReference type="InterPro" id="IPR004099">
    <property type="entry name" value="Pyr_nucl-diS_OxRdtase_dimer"/>
</dbReference>
<dbReference type="Gene3D" id="3.30.390.30">
    <property type="match status" value="1"/>
</dbReference>
<organism evidence="9 10">
    <name type="scientific">Exophiala aquamarina CBS 119918</name>
    <dbReference type="NCBI Taxonomy" id="1182545"/>
    <lineage>
        <taxon>Eukaryota</taxon>
        <taxon>Fungi</taxon>
        <taxon>Dikarya</taxon>
        <taxon>Ascomycota</taxon>
        <taxon>Pezizomycotina</taxon>
        <taxon>Eurotiomycetes</taxon>
        <taxon>Chaetothyriomycetidae</taxon>
        <taxon>Chaetothyriales</taxon>
        <taxon>Herpotrichiellaceae</taxon>
        <taxon>Exophiala</taxon>
    </lineage>
</organism>
<comment type="caution">
    <text evidence="9">The sequence shown here is derived from an EMBL/GenBank/DDBJ whole genome shotgun (WGS) entry which is preliminary data.</text>
</comment>
<dbReference type="InterPro" id="IPR023753">
    <property type="entry name" value="FAD/NAD-binding_dom"/>
</dbReference>
<feature type="binding site" evidence="5">
    <location>
        <begin position="189"/>
        <end position="196"/>
    </location>
    <ligand>
        <name>NAD(+)</name>
        <dbReference type="ChEBI" id="CHEBI:57540"/>
    </ligand>
</feature>
<evidence type="ECO:0000256" key="2">
    <source>
        <dbReference type="ARBA" id="ARBA00022630"/>
    </source>
</evidence>
<dbReference type="STRING" id="1182545.A0A072P5N5"/>
<evidence type="ECO:0000256" key="1">
    <source>
        <dbReference type="ARBA" id="ARBA00007532"/>
    </source>
</evidence>
<evidence type="ECO:0000256" key="3">
    <source>
        <dbReference type="ARBA" id="ARBA00022827"/>
    </source>
</evidence>
<keyword evidence="5" id="KW-0547">Nucleotide-binding</keyword>
<evidence type="ECO:0000256" key="4">
    <source>
        <dbReference type="PIRSR" id="PIRSR000350-2"/>
    </source>
</evidence>
<dbReference type="Gene3D" id="3.50.50.60">
    <property type="entry name" value="FAD/NAD(P)-binding domain"/>
    <property type="match status" value="2"/>
</dbReference>
<dbReference type="GO" id="GO:0003955">
    <property type="term" value="F:NAD(P)H dehydrogenase (quinone) activity"/>
    <property type="evidence" value="ECO:0007669"/>
    <property type="project" value="TreeGrafter"/>
</dbReference>
<keyword evidence="2" id="KW-0285">Flavoprotein</keyword>
<evidence type="ECO:0000256" key="5">
    <source>
        <dbReference type="PIRSR" id="PIRSR000350-3"/>
    </source>
</evidence>
<feature type="disulfide bond" description="Redox-active" evidence="6">
    <location>
        <begin position="46"/>
        <end position="51"/>
    </location>
</feature>
<dbReference type="InterPro" id="IPR036188">
    <property type="entry name" value="FAD/NAD-bd_sf"/>
</dbReference>
<evidence type="ECO:0000256" key="6">
    <source>
        <dbReference type="PIRSR" id="PIRSR000350-4"/>
    </source>
</evidence>
<evidence type="ECO:0000313" key="9">
    <source>
        <dbReference type="EMBL" id="KEF55399.1"/>
    </source>
</evidence>
<dbReference type="HOGENOM" id="CLU_016755_1_2_1"/>
<feature type="binding site" evidence="5">
    <location>
        <position position="55"/>
    </location>
    <ligand>
        <name>FAD</name>
        <dbReference type="ChEBI" id="CHEBI:57692"/>
    </ligand>
</feature>
<evidence type="ECO:0000313" key="10">
    <source>
        <dbReference type="Proteomes" id="UP000027920"/>
    </source>
</evidence>
<comment type="similarity">
    <text evidence="1">Belongs to the class-I pyridine nucleotide-disulfide oxidoreductase family.</text>
</comment>
<dbReference type="RefSeq" id="XP_013257989.1">
    <property type="nucleotide sequence ID" value="XM_013402535.1"/>
</dbReference>
<dbReference type="Proteomes" id="UP000027920">
    <property type="component" value="Unassembled WGS sequence"/>
</dbReference>
<dbReference type="InterPro" id="IPR001100">
    <property type="entry name" value="Pyr_nuc-diS_OxRdtase"/>
</dbReference>
<dbReference type="PRINTS" id="PR00368">
    <property type="entry name" value="FADPNR"/>
</dbReference>
<dbReference type="EMBL" id="AMGV01000007">
    <property type="protein sequence ID" value="KEF55399.1"/>
    <property type="molecule type" value="Genomic_DNA"/>
</dbReference>
<reference evidence="9 10" key="1">
    <citation type="submission" date="2013-03" db="EMBL/GenBank/DDBJ databases">
        <title>The Genome Sequence of Exophiala aquamarina CBS 119918.</title>
        <authorList>
            <consortium name="The Broad Institute Genomics Platform"/>
            <person name="Cuomo C."/>
            <person name="de Hoog S."/>
            <person name="Gorbushina A."/>
            <person name="Walker B."/>
            <person name="Young S.K."/>
            <person name="Zeng Q."/>
            <person name="Gargeya S."/>
            <person name="Fitzgerald M."/>
            <person name="Haas B."/>
            <person name="Abouelleil A."/>
            <person name="Allen A.W."/>
            <person name="Alvarado L."/>
            <person name="Arachchi H.M."/>
            <person name="Berlin A.M."/>
            <person name="Chapman S.B."/>
            <person name="Gainer-Dewar J."/>
            <person name="Goldberg J."/>
            <person name="Griggs A."/>
            <person name="Gujja S."/>
            <person name="Hansen M."/>
            <person name="Howarth C."/>
            <person name="Imamovic A."/>
            <person name="Ireland A."/>
            <person name="Larimer J."/>
            <person name="McCowan C."/>
            <person name="Murphy C."/>
            <person name="Pearson M."/>
            <person name="Poon T.W."/>
            <person name="Priest M."/>
            <person name="Roberts A."/>
            <person name="Saif S."/>
            <person name="Shea T."/>
            <person name="Sisk P."/>
            <person name="Sykes S."/>
            <person name="Wortman J."/>
            <person name="Nusbaum C."/>
            <person name="Birren B."/>
        </authorList>
    </citation>
    <scope>NUCLEOTIDE SEQUENCE [LARGE SCALE GENOMIC DNA]</scope>
    <source>
        <strain evidence="9 10">CBS 119918</strain>
    </source>
</reference>
<feature type="domain" description="FAD/NAD(P)-binding" evidence="8">
    <location>
        <begin position="9"/>
        <end position="334"/>
    </location>
</feature>
<keyword evidence="3 5" id="KW-0274">FAD</keyword>
<feature type="binding site" evidence="5">
    <location>
        <position position="281"/>
    </location>
    <ligand>
        <name>NAD(+)</name>
        <dbReference type="ChEBI" id="CHEBI:57540"/>
    </ligand>
</feature>
<dbReference type="GeneID" id="25283062"/>
<keyword evidence="10" id="KW-1185">Reference proteome</keyword>
<dbReference type="Pfam" id="PF02852">
    <property type="entry name" value="Pyr_redox_dim"/>
    <property type="match status" value="1"/>
</dbReference>
<evidence type="ECO:0000259" key="7">
    <source>
        <dbReference type="Pfam" id="PF02852"/>
    </source>
</evidence>
<dbReference type="PANTHER" id="PTHR43014">
    <property type="entry name" value="MERCURIC REDUCTASE"/>
    <property type="match status" value="1"/>
</dbReference>
<dbReference type="PANTHER" id="PTHR43014:SF2">
    <property type="entry name" value="MERCURIC REDUCTASE"/>
    <property type="match status" value="1"/>
</dbReference>
<dbReference type="InterPro" id="IPR016156">
    <property type="entry name" value="FAD/NAD-linked_Rdtase_dimer_sf"/>
</dbReference>
<feature type="active site" description="Proton acceptor" evidence="4">
    <location>
        <position position="461"/>
    </location>
</feature>
<dbReference type="SUPFAM" id="SSF55424">
    <property type="entry name" value="FAD/NAD-linked reductases, dimerisation (C-terminal) domain"/>
    <property type="match status" value="1"/>
</dbReference>
<comment type="cofactor">
    <cofactor evidence="5">
        <name>FAD</name>
        <dbReference type="ChEBI" id="CHEBI:57692"/>
    </cofactor>
    <text evidence="5">Binds 1 FAD per subunit.</text>
</comment>
<dbReference type="OrthoDB" id="361797at2759"/>
<dbReference type="GO" id="GO:0050660">
    <property type="term" value="F:flavin adenine dinucleotide binding"/>
    <property type="evidence" value="ECO:0007669"/>
    <property type="project" value="TreeGrafter"/>
</dbReference>
<dbReference type="AlphaFoldDB" id="A0A072P5N5"/>
<evidence type="ECO:0000259" key="8">
    <source>
        <dbReference type="Pfam" id="PF07992"/>
    </source>
</evidence>
<feature type="binding site" evidence="5">
    <location>
        <position position="322"/>
    </location>
    <ligand>
        <name>FAD</name>
        <dbReference type="ChEBI" id="CHEBI:57692"/>
    </ligand>
</feature>
<dbReference type="SUPFAM" id="SSF51905">
    <property type="entry name" value="FAD/NAD(P)-binding domain"/>
    <property type="match status" value="1"/>
</dbReference>
<dbReference type="PIRSF" id="PIRSF000350">
    <property type="entry name" value="Mercury_reductase_MerA"/>
    <property type="match status" value="1"/>
</dbReference>
<protein>
    <submittedName>
        <fullName evidence="9">Mercuric reductase</fullName>
    </submittedName>
</protein>